<evidence type="ECO:0000256" key="2">
    <source>
        <dbReference type="ARBA" id="ARBA00022475"/>
    </source>
</evidence>
<keyword evidence="2" id="KW-1003">Cell membrane</keyword>
<dbReference type="PANTHER" id="PTHR34820">
    <property type="entry name" value="INNER MEMBRANE PROTEIN YEBZ"/>
    <property type="match status" value="1"/>
</dbReference>
<feature type="transmembrane region" description="Helical" evidence="6">
    <location>
        <begin position="12"/>
        <end position="29"/>
    </location>
</feature>
<evidence type="ECO:0000256" key="4">
    <source>
        <dbReference type="ARBA" id="ARBA00022989"/>
    </source>
</evidence>
<evidence type="ECO:0000313" key="8">
    <source>
        <dbReference type="EMBL" id="MRX52529.1"/>
    </source>
</evidence>
<accession>A0A6I2M3G8</accession>
<organism evidence="8 9">
    <name type="scientific">Metabacillus idriensis</name>
    <dbReference type="NCBI Taxonomy" id="324768"/>
    <lineage>
        <taxon>Bacteria</taxon>
        <taxon>Bacillati</taxon>
        <taxon>Bacillota</taxon>
        <taxon>Bacilli</taxon>
        <taxon>Bacillales</taxon>
        <taxon>Bacillaceae</taxon>
        <taxon>Metabacillus</taxon>
    </lineage>
</organism>
<dbReference type="InterPro" id="IPR032694">
    <property type="entry name" value="CopC/D"/>
</dbReference>
<comment type="subcellular location">
    <subcellularLocation>
        <location evidence="1">Cell membrane</location>
        <topology evidence="1">Multi-pass membrane protein</topology>
    </subcellularLocation>
</comment>
<dbReference type="InterPro" id="IPR008457">
    <property type="entry name" value="Cu-R_CopD_dom"/>
</dbReference>
<sequence length="357" mass="39348">MAYLIPIGEGITYVLFSFLIGHVALQFVKKDKKPDIRLPKVFLLLSVLLIVLFSFFPVLNIILNFYQIAGLSQTIQSVLADFKAGQSWLMTAAGAVCLWIVIYLDGPKYIQGLLLLFMIIALGYASHAASLSFWPGIASHSIHFLSVTLWTGVLLHAAWFSKKAENWQAFLNWFTPFALVCMTVLTASGLIVMTFVVDLNDYAAAWSLSYGQVILLKHISIVPLLVFAFLNGFAGKRAGHFQALAWVRAESIVVMIVFFLTGVLGTQAPPHDVNTTLRSDGASTLFEFSKGLKIEAPIEIGFAFTWNGILLFVFAALFIGMMVISFIKKRNAYLACAFAVLFIVSAYLAFMANVAVS</sequence>
<dbReference type="GO" id="GO:0005886">
    <property type="term" value="C:plasma membrane"/>
    <property type="evidence" value="ECO:0007669"/>
    <property type="project" value="UniProtKB-SubCell"/>
</dbReference>
<name>A0A6I2M3G8_9BACI</name>
<feature type="transmembrane region" description="Helical" evidence="6">
    <location>
        <begin position="334"/>
        <end position="356"/>
    </location>
</feature>
<dbReference type="EMBL" id="WKKF01000001">
    <property type="protein sequence ID" value="MRX52529.1"/>
    <property type="molecule type" value="Genomic_DNA"/>
</dbReference>
<comment type="caution">
    <text evidence="8">The sequence shown here is derived from an EMBL/GenBank/DDBJ whole genome shotgun (WGS) entry which is preliminary data.</text>
</comment>
<evidence type="ECO:0000256" key="1">
    <source>
        <dbReference type="ARBA" id="ARBA00004651"/>
    </source>
</evidence>
<dbReference type="RefSeq" id="WP_070876132.1">
    <property type="nucleotide sequence ID" value="NZ_CAJFZX010000002.1"/>
</dbReference>
<feature type="transmembrane region" description="Helical" evidence="6">
    <location>
        <begin position="113"/>
        <end position="134"/>
    </location>
</feature>
<feature type="transmembrane region" description="Helical" evidence="6">
    <location>
        <begin position="41"/>
        <end position="66"/>
    </location>
</feature>
<feature type="transmembrane region" description="Helical" evidence="6">
    <location>
        <begin position="245"/>
        <end position="264"/>
    </location>
</feature>
<evidence type="ECO:0000256" key="6">
    <source>
        <dbReference type="SAM" id="Phobius"/>
    </source>
</evidence>
<evidence type="ECO:0000256" key="5">
    <source>
        <dbReference type="ARBA" id="ARBA00023136"/>
    </source>
</evidence>
<dbReference type="PANTHER" id="PTHR34820:SF4">
    <property type="entry name" value="INNER MEMBRANE PROTEIN YEBZ"/>
    <property type="match status" value="1"/>
</dbReference>
<dbReference type="AlphaFoldDB" id="A0A6I2M3G8"/>
<dbReference type="Pfam" id="PF05425">
    <property type="entry name" value="CopD"/>
    <property type="match status" value="1"/>
</dbReference>
<dbReference type="Proteomes" id="UP000441585">
    <property type="component" value="Unassembled WGS sequence"/>
</dbReference>
<feature type="transmembrane region" description="Helical" evidence="6">
    <location>
        <begin position="86"/>
        <end position="104"/>
    </location>
</feature>
<keyword evidence="5 6" id="KW-0472">Membrane</keyword>
<feature type="domain" description="Copper resistance protein D" evidence="7">
    <location>
        <begin position="169"/>
        <end position="264"/>
    </location>
</feature>
<dbReference type="GO" id="GO:0006825">
    <property type="term" value="P:copper ion transport"/>
    <property type="evidence" value="ECO:0007669"/>
    <property type="project" value="InterPro"/>
</dbReference>
<feature type="transmembrane region" description="Helical" evidence="6">
    <location>
        <begin position="173"/>
        <end position="197"/>
    </location>
</feature>
<protein>
    <recommendedName>
        <fullName evidence="7">Copper resistance protein D domain-containing protein</fullName>
    </recommendedName>
</protein>
<keyword evidence="4 6" id="KW-1133">Transmembrane helix</keyword>
<gene>
    <name evidence="8" type="ORF">GJU41_00980</name>
</gene>
<feature type="transmembrane region" description="Helical" evidence="6">
    <location>
        <begin position="309"/>
        <end position="327"/>
    </location>
</feature>
<keyword evidence="3 6" id="KW-0812">Transmembrane</keyword>
<proteinExistence type="predicted"/>
<reference evidence="8 9" key="1">
    <citation type="submission" date="2019-11" db="EMBL/GenBank/DDBJ databases">
        <title>Bacillus idriensis genome.</title>
        <authorList>
            <person name="Konopka E.N."/>
            <person name="Newman J.D."/>
        </authorList>
    </citation>
    <scope>NUCLEOTIDE SEQUENCE [LARGE SCALE GENOMIC DNA]</scope>
    <source>
        <strain evidence="8 9">DSM 19097</strain>
    </source>
</reference>
<feature type="transmembrane region" description="Helical" evidence="6">
    <location>
        <begin position="209"/>
        <end position="233"/>
    </location>
</feature>
<feature type="transmembrane region" description="Helical" evidence="6">
    <location>
        <begin position="140"/>
        <end position="161"/>
    </location>
</feature>
<evidence type="ECO:0000259" key="7">
    <source>
        <dbReference type="Pfam" id="PF05425"/>
    </source>
</evidence>
<keyword evidence="9" id="KW-1185">Reference proteome</keyword>
<evidence type="ECO:0000256" key="3">
    <source>
        <dbReference type="ARBA" id="ARBA00022692"/>
    </source>
</evidence>
<evidence type="ECO:0000313" key="9">
    <source>
        <dbReference type="Proteomes" id="UP000441585"/>
    </source>
</evidence>